<evidence type="ECO:0000313" key="3">
    <source>
        <dbReference type="Proteomes" id="UP000425916"/>
    </source>
</evidence>
<dbReference type="EC" id="4.1.1.37" evidence="2"/>
<organism evidence="2 3">
    <name type="scientific">Neomoorella glycerini</name>
    <dbReference type="NCBI Taxonomy" id="55779"/>
    <lineage>
        <taxon>Bacteria</taxon>
        <taxon>Bacillati</taxon>
        <taxon>Bacillota</taxon>
        <taxon>Clostridia</taxon>
        <taxon>Neomoorellales</taxon>
        <taxon>Neomoorellaceae</taxon>
        <taxon>Neomoorella</taxon>
    </lineage>
</organism>
<keyword evidence="2" id="KW-0456">Lyase</keyword>
<protein>
    <submittedName>
        <fullName evidence="2">Uroporphyrinogen decarboxylase</fullName>
        <ecNumber evidence="2">4.1.1.37</ecNumber>
    </submittedName>
</protein>
<dbReference type="Gene3D" id="3.20.20.210">
    <property type="match status" value="1"/>
</dbReference>
<dbReference type="GO" id="GO:0004853">
    <property type="term" value="F:uroporphyrinogen decarboxylase activity"/>
    <property type="evidence" value="ECO:0007669"/>
    <property type="project" value="UniProtKB-EC"/>
</dbReference>
<dbReference type="EMBL" id="CP046244">
    <property type="protein sequence ID" value="QGP92901.1"/>
    <property type="molecule type" value="Genomic_DNA"/>
</dbReference>
<reference evidence="2 3" key="1">
    <citation type="submission" date="2019-11" db="EMBL/GenBank/DDBJ databases">
        <title>Genome sequence of Moorella glycerini DSM11254.</title>
        <authorList>
            <person name="Poehlein A."/>
            <person name="Boeer T."/>
            <person name="Daniel R."/>
        </authorList>
    </citation>
    <scope>NUCLEOTIDE SEQUENCE [LARGE SCALE GENOMIC DNA]</scope>
    <source>
        <strain evidence="2 3">DSM 11254</strain>
    </source>
</reference>
<evidence type="ECO:0000313" key="2">
    <source>
        <dbReference type="EMBL" id="QGP92901.1"/>
    </source>
</evidence>
<dbReference type="AlphaFoldDB" id="A0A6I5ZU38"/>
<dbReference type="Pfam" id="PF01208">
    <property type="entry name" value="URO-D"/>
    <property type="match status" value="1"/>
</dbReference>
<feature type="domain" description="Uroporphyrinogen decarboxylase (URO-D)" evidence="1">
    <location>
        <begin position="5"/>
        <end position="337"/>
    </location>
</feature>
<evidence type="ECO:0000259" key="1">
    <source>
        <dbReference type="Pfam" id="PF01208"/>
    </source>
</evidence>
<dbReference type="Proteomes" id="UP000425916">
    <property type="component" value="Chromosome"/>
</dbReference>
<proteinExistence type="predicted"/>
<dbReference type="PANTHER" id="PTHR47099:SF1">
    <property type="entry name" value="METHYLCOBAMIDE:COM METHYLTRANSFERASE MTBA"/>
    <property type="match status" value="1"/>
</dbReference>
<accession>A0A6I5ZU38</accession>
<dbReference type="RefSeq" id="WP_156273944.1">
    <property type="nucleotide sequence ID" value="NZ_CP046244.1"/>
</dbReference>
<keyword evidence="3" id="KW-1185">Reference proteome</keyword>
<sequence length="353" mass="37685">MNSLTRALKTINLEMPDRVPVDLHSFAVAAYSTGKPFGEVFKNGKLMAEAQLKLWERFGHDVILLENGTTAMAEAMGCMVAYPDDIPPKVVEPALKRLEDVEKLTLPDPGSTATLPQLLIATRRVVEELGQEVFIMGRADQGPFSLAALVRGIDNFLLDLALGTQKELIHQLLEVCTQAVIRLALAQLEAGAHGTSIGDSLAGPSLISPAMYMEYAFPYEKKVVEAVKTAGGIVALHICGDTTAIVDKMVETGAQILEIDEKTDLLKARSASQGKCCLLGQVSPTALRNEPPAEIERLARRAIEIAGLNGGLILGPGCAMAADTPAANIEALVKTARIYGQYENTLGGRANAV</sequence>
<dbReference type="SUPFAM" id="SSF51726">
    <property type="entry name" value="UROD/MetE-like"/>
    <property type="match status" value="1"/>
</dbReference>
<dbReference type="CDD" id="cd03465">
    <property type="entry name" value="URO-D_like"/>
    <property type="match status" value="1"/>
</dbReference>
<name>A0A6I5ZU38_9FIRM</name>
<dbReference type="InterPro" id="IPR052024">
    <property type="entry name" value="Methanogen_methyltrans"/>
</dbReference>
<dbReference type="PANTHER" id="PTHR47099">
    <property type="entry name" value="METHYLCOBAMIDE:COM METHYLTRANSFERASE MTBA"/>
    <property type="match status" value="1"/>
</dbReference>
<dbReference type="GO" id="GO:0006779">
    <property type="term" value="P:porphyrin-containing compound biosynthetic process"/>
    <property type="evidence" value="ECO:0007669"/>
    <property type="project" value="InterPro"/>
</dbReference>
<dbReference type="OrthoDB" id="9780425at2"/>
<dbReference type="InterPro" id="IPR038071">
    <property type="entry name" value="UROD/MetE-like_sf"/>
</dbReference>
<gene>
    <name evidence="2" type="primary">hemE_9</name>
    <name evidence="2" type="ORF">MGLY_22940</name>
</gene>
<dbReference type="InterPro" id="IPR000257">
    <property type="entry name" value="Uroporphyrinogen_deCOase"/>
</dbReference>